<reference evidence="9" key="2">
    <citation type="submission" date="2015-06" db="UniProtKB">
        <authorList>
            <consortium name="EnsemblProtists"/>
        </authorList>
    </citation>
    <scope>IDENTIFICATION</scope>
    <source>
        <strain evidence="9">Pr102</strain>
    </source>
</reference>
<dbReference type="STRING" id="164328.H3GNS1"/>
<dbReference type="eggNOG" id="KOG3599">
    <property type="taxonomic scope" value="Eukaryota"/>
</dbReference>
<keyword evidence="3 6" id="KW-1133">Transmembrane helix</keyword>
<feature type="compositionally biased region" description="Polar residues" evidence="5">
    <location>
        <begin position="1253"/>
        <end position="1278"/>
    </location>
</feature>
<dbReference type="Gene3D" id="1.10.287.70">
    <property type="match status" value="1"/>
</dbReference>
<evidence type="ECO:0000259" key="8">
    <source>
        <dbReference type="Pfam" id="PF08016"/>
    </source>
</evidence>
<feature type="chain" id="PRO_5003585796" description="Polycystin cation channel PKD1/PKD2 domain-containing protein" evidence="7">
    <location>
        <begin position="21"/>
        <end position="1320"/>
    </location>
</feature>
<reference evidence="10" key="1">
    <citation type="journal article" date="2006" name="Science">
        <title>Phytophthora genome sequences uncover evolutionary origins and mechanisms of pathogenesis.</title>
        <authorList>
            <person name="Tyler B.M."/>
            <person name="Tripathy S."/>
            <person name="Zhang X."/>
            <person name="Dehal P."/>
            <person name="Jiang R.H."/>
            <person name="Aerts A."/>
            <person name="Arredondo F.D."/>
            <person name="Baxter L."/>
            <person name="Bensasson D."/>
            <person name="Beynon J.L."/>
            <person name="Chapman J."/>
            <person name="Damasceno C.M."/>
            <person name="Dorrance A.E."/>
            <person name="Dou D."/>
            <person name="Dickerman A.W."/>
            <person name="Dubchak I.L."/>
            <person name="Garbelotto M."/>
            <person name="Gijzen M."/>
            <person name="Gordon S.G."/>
            <person name="Govers F."/>
            <person name="Grunwald N.J."/>
            <person name="Huang W."/>
            <person name="Ivors K.L."/>
            <person name="Jones R.W."/>
            <person name="Kamoun S."/>
            <person name="Krampis K."/>
            <person name="Lamour K.H."/>
            <person name="Lee M.K."/>
            <person name="McDonald W.H."/>
            <person name="Medina M."/>
            <person name="Meijer H.J."/>
            <person name="Nordberg E.K."/>
            <person name="Maclean D.J."/>
            <person name="Ospina-Giraldo M.D."/>
            <person name="Morris P.F."/>
            <person name="Phuntumart V."/>
            <person name="Putnam N.H."/>
            <person name="Rash S."/>
            <person name="Rose J.K."/>
            <person name="Sakihama Y."/>
            <person name="Salamov A.A."/>
            <person name="Savidor A."/>
            <person name="Scheuring C.F."/>
            <person name="Smith B.M."/>
            <person name="Sobral B.W."/>
            <person name="Terry A."/>
            <person name="Torto-Alalibo T.A."/>
            <person name="Win J."/>
            <person name="Xu Z."/>
            <person name="Zhang H."/>
            <person name="Grigoriev I.V."/>
            <person name="Rokhsar D.S."/>
            <person name="Boore J.L."/>
        </authorList>
    </citation>
    <scope>NUCLEOTIDE SEQUENCE [LARGE SCALE GENOMIC DNA]</scope>
    <source>
        <strain evidence="10">Pr102</strain>
    </source>
</reference>
<evidence type="ECO:0000256" key="4">
    <source>
        <dbReference type="ARBA" id="ARBA00023136"/>
    </source>
</evidence>
<dbReference type="InterPro" id="IPR051223">
    <property type="entry name" value="Polycystin"/>
</dbReference>
<dbReference type="HOGENOM" id="CLU_259977_0_0_1"/>
<evidence type="ECO:0000256" key="7">
    <source>
        <dbReference type="SAM" id="SignalP"/>
    </source>
</evidence>
<keyword evidence="4 6" id="KW-0472">Membrane</keyword>
<dbReference type="GO" id="GO:0016020">
    <property type="term" value="C:membrane"/>
    <property type="evidence" value="ECO:0007669"/>
    <property type="project" value="UniProtKB-SubCell"/>
</dbReference>
<feature type="region of interest" description="Disordered" evidence="5">
    <location>
        <begin position="36"/>
        <end position="60"/>
    </location>
</feature>
<evidence type="ECO:0000256" key="6">
    <source>
        <dbReference type="SAM" id="Phobius"/>
    </source>
</evidence>
<keyword evidence="10" id="KW-1185">Reference proteome</keyword>
<feature type="transmembrane region" description="Helical" evidence="6">
    <location>
        <begin position="1094"/>
        <end position="1117"/>
    </location>
</feature>
<feature type="domain" description="Polycystin cation channel PKD1/PKD2" evidence="8">
    <location>
        <begin position="982"/>
        <end position="1119"/>
    </location>
</feature>
<keyword evidence="2 6" id="KW-0812">Transmembrane</keyword>
<evidence type="ECO:0000313" key="9">
    <source>
        <dbReference type="EnsemblProtists" id="Phyra78277"/>
    </source>
</evidence>
<feature type="region of interest" description="Disordered" evidence="5">
    <location>
        <begin position="1244"/>
        <end position="1294"/>
    </location>
</feature>
<evidence type="ECO:0000256" key="3">
    <source>
        <dbReference type="ARBA" id="ARBA00022989"/>
    </source>
</evidence>
<feature type="compositionally biased region" description="Acidic residues" evidence="5">
    <location>
        <begin position="44"/>
        <end position="60"/>
    </location>
</feature>
<evidence type="ECO:0000256" key="5">
    <source>
        <dbReference type="SAM" id="MobiDB-lite"/>
    </source>
</evidence>
<comment type="subcellular location">
    <subcellularLocation>
        <location evidence="1">Membrane</location>
        <topology evidence="1">Multi-pass membrane protein</topology>
    </subcellularLocation>
</comment>
<feature type="transmembrane region" description="Helical" evidence="6">
    <location>
        <begin position="650"/>
        <end position="668"/>
    </location>
</feature>
<evidence type="ECO:0000256" key="2">
    <source>
        <dbReference type="ARBA" id="ARBA00022692"/>
    </source>
</evidence>
<feature type="transmembrane region" description="Helical" evidence="6">
    <location>
        <begin position="867"/>
        <end position="889"/>
    </location>
</feature>
<dbReference type="Pfam" id="PF08016">
    <property type="entry name" value="PKD_channel"/>
    <property type="match status" value="1"/>
</dbReference>
<dbReference type="InParanoid" id="H3GNS1"/>
<evidence type="ECO:0000313" key="10">
    <source>
        <dbReference type="Proteomes" id="UP000005238"/>
    </source>
</evidence>
<dbReference type="InterPro" id="IPR013122">
    <property type="entry name" value="PKD1_2_channel"/>
</dbReference>
<organism evidence="9 10">
    <name type="scientific">Phytophthora ramorum</name>
    <name type="common">Sudden oak death agent</name>
    <dbReference type="NCBI Taxonomy" id="164328"/>
    <lineage>
        <taxon>Eukaryota</taxon>
        <taxon>Sar</taxon>
        <taxon>Stramenopiles</taxon>
        <taxon>Oomycota</taxon>
        <taxon>Peronosporomycetes</taxon>
        <taxon>Peronosporales</taxon>
        <taxon>Peronosporaceae</taxon>
        <taxon>Phytophthora</taxon>
    </lineage>
</organism>
<dbReference type="VEuPathDB" id="FungiDB:KRP23_8751"/>
<evidence type="ECO:0000256" key="1">
    <source>
        <dbReference type="ARBA" id="ARBA00004141"/>
    </source>
</evidence>
<accession>H3GNS1</accession>
<dbReference type="PANTHER" id="PTHR10877:SF183">
    <property type="entry name" value="AT14535P-RELATED"/>
    <property type="match status" value="1"/>
</dbReference>
<feature type="transmembrane region" description="Helical" evidence="6">
    <location>
        <begin position="1030"/>
        <end position="1054"/>
    </location>
</feature>
<dbReference type="Proteomes" id="UP000005238">
    <property type="component" value="Unassembled WGS sequence"/>
</dbReference>
<feature type="transmembrane region" description="Helical" evidence="6">
    <location>
        <begin position="985"/>
        <end position="1009"/>
    </location>
</feature>
<name>H3GNS1_PHYRM</name>
<dbReference type="PANTHER" id="PTHR10877">
    <property type="entry name" value="POLYCYSTIN FAMILY MEMBER"/>
    <property type="match status" value="1"/>
</dbReference>
<dbReference type="EMBL" id="DS566027">
    <property type="status" value="NOT_ANNOTATED_CDS"/>
    <property type="molecule type" value="Genomic_DNA"/>
</dbReference>
<sequence>MIKLLWFALVLATAIASVLAQTLIFEDGIVPTPSPSPSVVMSIDDADSDDSDDDYEDDSSDSLELVDLNLSANISTLKSTYINWVGPGFGAGVDMACYRESHVADVCPIGFEYKLGTCWAQCPLEYPVECGVQCIRQNDDCTLEMLSKVTAVARSALSVATFGAYGVFSNMAKGVQIAFQCGKEVANLVRALTKYVRTVQVTDPQTTTDQLMTKLYQTDNVVFDLPITVMSCLGIKVSKGMKVSDRVTNTIELFVKEIVTYKDAIVSSWESFTSFMKNITLGDTLDDLDATDITSLQSALKSNSTCSEDMKRLTDRVWLTIANLRSANPSISEADIRMKMYDSNLMLYEIPIATNNCMEQLIAESDETTAYTTRDTLRKTFGGIVDDLISSGTSDNGTFLSAEEYAYSISDKTMTFVAVWDPTNIAGVVSEFFQSICRPTEFVGEVDDGSAEEALALTTVGKAFNNSAGIWTKNGDGSVTITFESSDTEDVSVNIMSGGDKIDQVKVKAGTSVTWVSNVAALGGKTLYLDRWRAGFLGIPGTGGGSLLLWIPRSTKGGKLELTTMLNVYDRKTHCKSMQTLISRQVAMVLAGDMYLVLSPDPCDTGERAGKYQASESDSPVASPPVAISVGMALDVLWHDKKHATDMKKIILAITSFIIFVAAMFLHIPTTNMYHQHYGVFSALATSGGDAITDESPVKFYNIATIPDIFDWLNDTFVPQVFVTTDYNGAALPGNQWGRIATFNKVLGAVHFEVTYMESGDCDTPEFLADMYSTCYDSSRTTTDDLLISFDTNISDATTLLTHKKDSGRWLNSSTQQLGITVITLNGQLPGYAVTKLQLDFNDGGYVEPSASTTSTLLDQYPSTTTIVLDALVVVWFSPWILLPAIISYGRTYEKKHRLGTLGQWLTFAKHTAKAIGVWAFPDGWFAIDFFRGPIVYLFYITVLITQAVTMNSDFRRKLISLGEDGQIGGEASDTLQSVTHSFRLIASLTVLLRLFATAAVLVLGLRILNTFRDHVGLSILTRTMASAVLSFWTFSVIFAVIFVAFAAAGTVLFGDRVQDFSSLLSAMKACINMIYGDFDFDSIKDIDYSVVYYWSYMAMETFVLLNIVLAIVVDAYQEEKTKKEKNKCWVFRLVAKNVFRQWLARVNDLLWIPCCRHENGRHDVVFWGRIRPVVLHDMLRAKLDTTRGSDPSFDWSSQTLITAITLRKLFPEAAMEECEATMKHLAAEQRHQSLHELLENAGDKDEPIASPSKLNSTRSVQSPGGSIHNESSYSPAQDHSRRLSDTGLASPDMSNLITRMDTLERKLDLVIEQMTKRTP</sequence>
<feature type="transmembrane region" description="Helical" evidence="6">
    <location>
        <begin position="935"/>
        <end position="953"/>
    </location>
</feature>
<dbReference type="VEuPathDB" id="FungiDB:KRP23_5734"/>
<protein>
    <recommendedName>
        <fullName evidence="8">Polycystin cation channel PKD1/PKD2 domain-containing protein</fullName>
    </recommendedName>
</protein>
<feature type="signal peptide" evidence="7">
    <location>
        <begin position="1"/>
        <end position="20"/>
    </location>
</feature>
<dbReference type="EnsemblProtists" id="Phyra78277">
    <property type="protein sequence ID" value="Phyra78277"/>
    <property type="gene ID" value="Phyra78277"/>
</dbReference>
<proteinExistence type="predicted"/>
<dbReference type="VEuPathDB" id="FungiDB:KRP23_3171"/>
<keyword evidence="7" id="KW-0732">Signal</keyword>
<dbReference type="VEuPathDB" id="FungiDB:KRP22_5116"/>